<dbReference type="Pfam" id="PF23977">
    <property type="entry name" value="Pam3_Gp34"/>
    <property type="match status" value="1"/>
</dbReference>
<gene>
    <name evidence="1" type="ORF">LCGC14_1017740</name>
</gene>
<sequence length="142" mass="16143">GDGLYLPGGTYVVENRMVYVLHQDAAGIRHMVIVDFNKTSIRESGRWFGMIERSVAVARNQYKRQIGMWAAVFILTTDQQSNEAHTWRVWHVRPTTKRNAPDGDAYAECKHAYGIARLHADEYMAFGAQSNDVPVVEDDIPF</sequence>
<protein>
    <submittedName>
        <fullName evidence="1">Uncharacterized protein</fullName>
    </submittedName>
</protein>
<dbReference type="EMBL" id="LAZR01004044">
    <property type="protein sequence ID" value="KKN12322.1"/>
    <property type="molecule type" value="Genomic_DNA"/>
</dbReference>
<feature type="non-terminal residue" evidence="1">
    <location>
        <position position="1"/>
    </location>
</feature>
<comment type="caution">
    <text evidence="1">The sequence shown here is derived from an EMBL/GenBank/DDBJ whole genome shotgun (WGS) entry which is preliminary data.</text>
</comment>
<proteinExistence type="predicted"/>
<evidence type="ECO:0000313" key="1">
    <source>
        <dbReference type="EMBL" id="KKN12322.1"/>
    </source>
</evidence>
<dbReference type="AlphaFoldDB" id="A0A0F9NK34"/>
<organism evidence="1">
    <name type="scientific">marine sediment metagenome</name>
    <dbReference type="NCBI Taxonomy" id="412755"/>
    <lineage>
        <taxon>unclassified sequences</taxon>
        <taxon>metagenomes</taxon>
        <taxon>ecological metagenomes</taxon>
    </lineage>
</organism>
<name>A0A0F9NK34_9ZZZZ</name>
<dbReference type="InterPro" id="IPR056957">
    <property type="entry name" value="Pam3_Gp34-like"/>
</dbReference>
<accession>A0A0F9NK34</accession>
<reference evidence="1" key="1">
    <citation type="journal article" date="2015" name="Nature">
        <title>Complex archaea that bridge the gap between prokaryotes and eukaryotes.</title>
        <authorList>
            <person name="Spang A."/>
            <person name="Saw J.H."/>
            <person name="Jorgensen S.L."/>
            <person name="Zaremba-Niedzwiedzka K."/>
            <person name="Martijn J."/>
            <person name="Lind A.E."/>
            <person name="van Eijk R."/>
            <person name="Schleper C."/>
            <person name="Guy L."/>
            <person name="Ettema T.J."/>
        </authorList>
    </citation>
    <scope>NUCLEOTIDE SEQUENCE</scope>
</reference>